<dbReference type="OrthoDB" id="9887667at2"/>
<sequence>MNDIYSFFRYILPGAVFIFELGLSLAILFPDSVHKTLDSSVAKNPHFLNAAVALILGTFTAIALGYLFTVFFRFPALFLIDYSRFVLKLSKLHYIEKCSLILRMKKEKCIKRRKTAWIIVSSIWFERSESSPRIKGATARTQSLSNILNSSAANTIGTFIAIIIVIETVACNWSSTSLSRVIVVTFLLGLAFAAQLDSCLDAKKTLQEFCEIIITNTLADEHKAKKQTLDLSKIKISILSAMKWPWLP</sequence>
<organism evidence="2 3">
    <name type="scientific">Turneriella parva (strain ATCC BAA-1111 / DSM 21527 / NCTC 11395 / H)</name>
    <name type="common">Leptospira parva</name>
    <dbReference type="NCBI Taxonomy" id="869212"/>
    <lineage>
        <taxon>Bacteria</taxon>
        <taxon>Pseudomonadati</taxon>
        <taxon>Spirochaetota</taxon>
        <taxon>Spirochaetia</taxon>
        <taxon>Leptospirales</taxon>
        <taxon>Leptospiraceae</taxon>
        <taxon>Turneriella</taxon>
    </lineage>
</organism>
<accession>I4B510</accession>
<dbReference type="HOGENOM" id="CLU_1119774_0_0_12"/>
<feature type="transmembrane region" description="Helical" evidence="1">
    <location>
        <begin position="7"/>
        <end position="30"/>
    </location>
</feature>
<proteinExistence type="predicted"/>
<feature type="transmembrane region" description="Helical" evidence="1">
    <location>
        <begin position="50"/>
        <end position="74"/>
    </location>
</feature>
<protein>
    <submittedName>
        <fullName evidence="2">Uncharacterized protein</fullName>
    </submittedName>
</protein>
<dbReference type="EMBL" id="CP002959">
    <property type="protein sequence ID" value="AFM12367.1"/>
    <property type="molecule type" value="Genomic_DNA"/>
</dbReference>
<gene>
    <name evidence="2" type="ordered locus">Turpa_1719</name>
</gene>
<keyword evidence="1" id="KW-1133">Transmembrane helix</keyword>
<keyword evidence="3" id="KW-1185">Reference proteome</keyword>
<evidence type="ECO:0000256" key="1">
    <source>
        <dbReference type="SAM" id="Phobius"/>
    </source>
</evidence>
<evidence type="ECO:0000313" key="2">
    <source>
        <dbReference type="EMBL" id="AFM12367.1"/>
    </source>
</evidence>
<evidence type="ECO:0000313" key="3">
    <source>
        <dbReference type="Proteomes" id="UP000006048"/>
    </source>
</evidence>
<keyword evidence="1" id="KW-0472">Membrane</keyword>
<feature type="transmembrane region" description="Helical" evidence="1">
    <location>
        <begin position="147"/>
        <end position="166"/>
    </location>
</feature>
<reference evidence="2 3" key="1">
    <citation type="submission" date="2012-06" db="EMBL/GenBank/DDBJ databases">
        <title>The complete chromosome of genome of Turneriella parva DSM 21527.</title>
        <authorList>
            <consortium name="US DOE Joint Genome Institute (JGI-PGF)"/>
            <person name="Lucas S."/>
            <person name="Han J."/>
            <person name="Lapidus A."/>
            <person name="Bruce D."/>
            <person name="Goodwin L."/>
            <person name="Pitluck S."/>
            <person name="Peters L."/>
            <person name="Kyrpides N."/>
            <person name="Mavromatis K."/>
            <person name="Ivanova N."/>
            <person name="Mikhailova N."/>
            <person name="Chertkov O."/>
            <person name="Detter J.C."/>
            <person name="Tapia R."/>
            <person name="Han C."/>
            <person name="Land M."/>
            <person name="Hauser L."/>
            <person name="Markowitz V."/>
            <person name="Cheng J.-F."/>
            <person name="Hugenholtz P."/>
            <person name="Woyke T."/>
            <person name="Wu D."/>
            <person name="Gronow S."/>
            <person name="Wellnitz S."/>
            <person name="Brambilla E."/>
            <person name="Klenk H.-P."/>
            <person name="Eisen J.A."/>
        </authorList>
    </citation>
    <scope>NUCLEOTIDE SEQUENCE [LARGE SCALE GENOMIC DNA]</scope>
    <source>
        <strain evidence="3">ATCC BAA-1111 / DSM 21527 / NCTC 11395 / H</strain>
    </source>
</reference>
<feature type="transmembrane region" description="Helical" evidence="1">
    <location>
        <begin position="178"/>
        <end position="196"/>
    </location>
</feature>
<dbReference type="Proteomes" id="UP000006048">
    <property type="component" value="Chromosome"/>
</dbReference>
<keyword evidence="1" id="KW-0812">Transmembrane</keyword>
<dbReference type="KEGG" id="tpx:Turpa_1719"/>
<name>I4B510_TURPD</name>
<dbReference type="RefSeq" id="WP_014802876.1">
    <property type="nucleotide sequence ID" value="NC_018020.1"/>
</dbReference>
<dbReference type="AlphaFoldDB" id="I4B510"/>
<dbReference type="STRING" id="869212.Turpa_1719"/>